<proteinExistence type="predicted"/>
<evidence type="ECO:0000256" key="1">
    <source>
        <dbReference type="SAM" id="MobiDB-lite"/>
    </source>
</evidence>
<dbReference type="Proteomes" id="UP000553632">
    <property type="component" value="Unassembled WGS sequence"/>
</dbReference>
<comment type="caution">
    <text evidence="2">The sequence shown here is derived from an EMBL/GenBank/DDBJ whole genome shotgun (WGS) entry which is preliminary data.</text>
</comment>
<evidence type="ECO:0000313" key="3">
    <source>
        <dbReference type="Proteomes" id="UP000553632"/>
    </source>
</evidence>
<feature type="non-terminal residue" evidence="2">
    <location>
        <position position="271"/>
    </location>
</feature>
<feature type="region of interest" description="Disordered" evidence="1">
    <location>
        <begin position="1"/>
        <end position="35"/>
    </location>
</feature>
<keyword evidence="3" id="KW-1185">Reference proteome</keyword>
<reference evidence="2 3" key="1">
    <citation type="submission" date="2020-04" db="EMBL/GenBank/DDBJ databases">
        <title>Perkinsus olseni comparative genomics.</title>
        <authorList>
            <person name="Bogema D.R."/>
        </authorList>
    </citation>
    <scope>NUCLEOTIDE SEQUENCE [LARGE SCALE GENOMIC DNA]</scope>
    <source>
        <strain evidence="2 3">ATCC PRA-207</strain>
    </source>
</reference>
<protein>
    <submittedName>
        <fullName evidence="2">Uncharacterized protein</fullName>
    </submittedName>
</protein>
<name>A0A7J6T748_PEROL</name>
<dbReference type="AlphaFoldDB" id="A0A7J6T748"/>
<evidence type="ECO:0000313" key="2">
    <source>
        <dbReference type="EMBL" id="KAF4740925.1"/>
    </source>
</evidence>
<accession>A0A7J6T748</accession>
<dbReference type="EMBL" id="JABANO010012969">
    <property type="protein sequence ID" value="KAF4740925.1"/>
    <property type="molecule type" value="Genomic_DNA"/>
</dbReference>
<gene>
    <name evidence="2" type="ORF">FOZ63_005509</name>
</gene>
<sequence>MPHKRSREGKSADRKAYRNKKRLRRGVGNTARVGAEPDTVLEQSSWKQYWDLAVKCWRDEQERRQDGYVDGSGVADITLPLSSTCDVEKWKNQPLVKCILGQRIVKEAVEQLKKGSTPEDIEKIFQKDGKAIVREVTTACEEFFGVVKNRADVAGFHSAMWGAMVRYFNVKDSVFVESGTRDGFPVGISEPLPTSEGLHPKTGDPQVQSFPEDSPVIPGNYPSEIGGADAILSRLIEGEISRSWMDKVAEFEPGVRPARLALIPKKNFDDK</sequence>
<organism evidence="2 3">
    <name type="scientific">Perkinsus olseni</name>
    <name type="common">Perkinsus atlanticus</name>
    <dbReference type="NCBI Taxonomy" id="32597"/>
    <lineage>
        <taxon>Eukaryota</taxon>
        <taxon>Sar</taxon>
        <taxon>Alveolata</taxon>
        <taxon>Perkinsozoa</taxon>
        <taxon>Perkinsea</taxon>
        <taxon>Perkinsida</taxon>
        <taxon>Perkinsidae</taxon>
        <taxon>Perkinsus</taxon>
    </lineage>
</organism>